<organism evidence="4 5">
    <name type="scientific">Oopsacas minuta</name>
    <dbReference type="NCBI Taxonomy" id="111878"/>
    <lineage>
        <taxon>Eukaryota</taxon>
        <taxon>Metazoa</taxon>
        <taxon>Porifera</taxon>
        <taxon>Hexactinellida</taxon>
        <taxon>Hexasterophora</taxon>
        <taxon>Lyssacinosida</taxon>
        <taxon>Leucopsacidae</taxon>
        <taxon>Oopsacas</taxon>
    </lineage>
</organism>
<dbReference type="PROSITE" id="PS50137">
    <property type="entry name" value="DS_RBD"/>
    <property type="match status" value="1"/>
</dbReference>
<dbReference type="Pfam" id="PF00035">
    <property type="entry name" value="dsrm"/>
    <property type="match status" value="1"/>
</dbReference>
<protein>
    <submittedName>
        <fullName evidence="4">Microprocessor complex subunit DGCR8</fullName>
    </submittedName>
</protein>
<comment type="caution">
    <text evidence="4">The sequence shown here is derived from an EMBL/GenBank/DDBJ whole genome shotgun (WGS) entry which is preliminary data.</text>
</comment>
<dbReference type="Gene3D" id="2.20.70.10">
    <property type="match status" value="1"/>
</dbReference>
<dbReference type="GO" id="GO:0070878">
    <property type="term" value="F:primary miRNA binding"/>
    <property type="evidence" value="ECO:0007669"/>
    <property type="project" value="TreeGrafter"/>
</dbReference>
<evidence type="ECO:0000313" key="5">
    <source>
        <dbReference type="Proteomes" id="UP001165289"/>
    </source>
</evidence>
<sequence length="600" mass="69157">MEQDPFKDLMPPQMGQLLPEGAYKIPTPHRQLDLPTSSQYSHTLDTYNMFSEPMDLTTDYGLDFPFENEADSFSQFDSSFLPSDSSFLNSEASSLYHPRRSFNNPDFLQSFSDNETKGEININTSSYITPEEIDKFEKSFPMPGVKSELQDFLRPEDQFGGPISDDSDVEEGEIVDKSCPVQQSTKQLIVKCTDGTKEPMQLPNGWVQVWHKSGIPVYLHVETRTVTVSRPYFLPYIRNIRTHFIPVDSVPCMKEWMYGKKNGSAVLEQKCGIKDAKDFQTLSADKVNVYLRELWDFEEKVVQNYQKEQGVKKRVVNNPNMVEIEIPQEFKVDNKHRDFWRVNMTGKTPVALVDEYSRFFLKSKAEFTFREVTDHKNPFICTVILKGINYASENGTSKKLAKQKACEATIKLVCPQLYERFQQFQNKQTADYDTNLKELYNMSIDDESAMEKLNKAGLPRPFQILKQCIERKSLIAEKPEFEIKEKDNKTFHMSLVIGKYKASVDCTNKREGKNIISQKILKQMYPSLTLGSLIELHTNIALMKDKVDMPTNAEFREMTMGLQNKPKTKILEILKAEMLKLSDRIEQGKPISDKFAKLMP</sequence>
<dbReference type="SMART" id="SM00456">
    <property type="entry name" value="WW"/>
    <property type="match status" value="1"/>
</dbReference>
<dbReference type="GO" id="GO:0070877">
    <property type="term" value="C:microprocessor complex"/>
    <property type="evidence" value="ECO:0007669"/>
    <property type="project" value="InterPro"/>
</dbReference>
<accession>A0AAV7JZ48</accession>
<name>A0AAV7JZ48_9METZ</name>
<dbReference type="SMART" id="SM00358">
    <property type="entry name" value="DSRM"/>
    <property type="match status" value="2"/>
</dbReference>
<dbReference type="GO" id="GO:0031053">
    <property type="term" value="P:primary miRNA processing"/>
    <property type="evidence" value="ECO:0007669"/>
    <property type="project" value="InterPro"/>
</dbReference>
<dbReference type="EMBL" id="JAKMXF010000255">
    <property type="protein sequence ID" value="KAI6653754.1"/>
    <property type="molecule type" value="Genomic_DNA"/>
</dbReference>
<dbReference type="InterPro" id="IPR001202">
    <property type="entry name" value="WW_dom"/>
</dbReference>
<keyword evidence="1" id="KW-0694">RNA-binding</keyword>
<dbReference type="CDD" id="cd00201">
    <property type="entry name" value="WW"/>
    <property type="match status" value="1"/>
</dbReference>
<dbReference type="PANTHER" id="PTHR13482">
    <property type="entry name" value="MICRORNA PROCESSOR COMPLEX SUBUNIT DGCR8"/>
    <property type="match status" value="1"/>
</dbReference>
<proteinExistence type="predicted"/>
<dbReference type="GO" id="GO:0020037">
    <property type="term" value="F:heme binding"/>
    <property type="evidence" value="ECO:0007669"/>
    <property type="project" value="InterPro"/>
</dbReference>
<dbReference type="AlphaFoldDB" id="A0AAV7JZ48"/>
<feature type="domain" description="DRBM" evidence="3">
    <location>
        <begin position="348"/>
        <end position="415"/>
    </location>
</feature>
<dbReference type="GO" id="GO:0003725">
    <property type="term" value="F:double-stranded RNA binding"/>
    <property type="evidence" value="ECO:0007669"/>
    <property type="project" value="TreeGrafter"/>
</dbReference>
<dbReference type="Gene3D" id="3.30.160.20">
    <property type="match status" value="2"/>
</dbReference>
<dbReference type="PROSITE" id="PS50020">
    <property type="entry name" value="WW_DOMAIN_2"/>
    <property type="match status" value="1"/>
</dbReference>
<evidence type="ECO:0000256" key="1">
    <source>
        <dbReference type="PROSITE-ProRule" id="PRU00266"/>
    </source>
</evidence>
<gene>
    <name evidence="4" type="ORF">LOD99_3258</name>
</gene>
<evidence type="ECO:0000259" key="3">
    <source>
        <dbReference type="PROSITE" id="PS50137"/>
    </source>
</evidence>
<dbReference type="Proteomes" id="UP001165289">
    <property type="component" value="Unassembled WGS sequence"/>
</dbReference>
<evidence type="ECO:0000313" key="4">
    <source>
        <dbReference type="EMBL" id="KAI6653754.1"/>
    </source>
</evidence>
<dbReference type="SUPFAM" id="SSF54768">
    <property type="entry name" value="dsRNA-binding domain-like"/>
    <property type="match status" value="1"/>
</dbReference>
<dbReference type="GO" id="GO:0042802">
    <property type="term" value="F:identical protein binding"/>
    <property type="evidence" value="ECO:0007669"/>
    <property type="project" value="InterPro"/>
</dbReference>
<keyword evidence="5" id="KW-1185">Reference proteome</keyword>
<evidence type="ECO:0000259" key="2">
    <source>
        <dbReference type="PROSITE" id="PS50020"/>
    </source>
</evidence>
<feature type="domain" description="WW" evidence="2">
    <location>
        <begin position="200"/>
        <end position="233"/>
    </location>
</feature>
<dbReference type="InterPro" id="IPR040375">
    <property type="entry name" value="DGCR8"/>
</dbReference>
<dbReference type="InterPro" id="IPR014720">
    <property type="entry name" value="dsRBD_dom"/>
</dbReference>
<dbReference type="PANTHER" id="PTHR13482:SF3">
    <property type="entry name" value="MICROPROCESSOR COMPLEX SUBUNIT DGCR8"/>
    <property type="match status" value="1"/>
</dbReference>
<reference evidence="4 5" key="1">
    <citation type="journal article" date="2023" name="BMC Biol.">
        <title>The compact genome of the sponge Oopsacas minuta (Hexactinellida) is lacking key metazoan core genes.</title>
        <authorList>
            <person name="Santini S."/>
            <person name="Schenkelaars Q."/>
            <person name="Jourda C."/>
            <person name="Duchesne M."/>
            <person name="Belahbib H."/>
            <person name="Rocher C."/>
            <person name="Selva M."/>
            <person name="Riesgo A."/>
            <person name="Vervoort M."/>
            <person name="Leys S.P."/>
            <person name="Kodjabachian L."/>
            <person name="Le Bivic A."/>
            <person name="Borchiellini C."/>
            <person name="Claverie J.M."/>
            <person name="Renard E."/>
        </authorList>
    </citation>
    <scope>NUCLEOTIDE SEQUENCE [LARGE SCALE GENOMIC DNA]</scope>
    <source>
        <strain evidence="4">SPO-2</strain>
    </source>
</reference>